<dbReference type="Proteomes" id="UP001062846">
    <property type="component" value="Chromosome 1"/>
</dbReference>
<sequence length="73" mass="7758">MGCVAENGSDEFGPFIFAVPLLLRLELATPFFVRLEVKEAFKTHAEGGAQMTASSATAGATTTDAERILVQIL</sequence>
<name>A0ACC0Q3F0_RHOML</name>
<dbReference type="EMBL" id="CM046388">
    <property type="protein sequence ID" value="KAI8572495.1"/>
    <property type="molecule type" value="Genomic_DNA"/>
</dbReference>
<protein>
    <submittedName>
        <fullName evidence="1">Uncharacterized protein</fullName>
    </submittedName>
</protein>
<evidence type="ECO:0000313" key="1">
    <source>
        <dbReference type="EMBL" id="KAI8572495.1"/>
    </source>
</evidence>
<gene>
    <name evidence="1" type="ORF">RHMOL_Rhmol01G0203600</name>
</gene>
<accession>A0ACC0Q3F0</accession>
<proteinExistence type="predicted"/>
<evidence type="ECO:0000313" key="2">
    <source>
        <dbReference type="Proteomes" id="UP001062846"/>
    </source>
</evidence>
<reference evidence="1" key="1">
    <citation type="submission" date="2022-02" db="EMBL/GenBank/DDBJ databases">
        <title>Plant Genome Project.</title>
        <authorList>
            <person name="Zhang R.-G."/>
        </authorList>
    </citation>
    <scope>NUCLEOTIDE SEQUENCE</scope>
    <source>
        <strain evidence="1">AT1</strain>
    </source>
</reference>
<keyword evidence="2" id="KW-1185">Reference proteome</keyword>
<organism evidence="1 2">
    <name type="scientific">Rhododendron molle</name>
    <name type="common">Chinese azalea</name>
    <name type="synonym">Azalea mollis</name>
    <dbReference type="NCBI Taxonomy" id="49168"/>
    <lineage>
        <taxon>Eukaryota</taxon>
        <taxon>Viridiplantae</taxon>
        <taxon>Streptophyta</taxon>
        <taxon>Embryophyta</taxon>
        <taxon>Tracheophyta</taxon>
        <taxon>Spermatophyta</taxon>
        <taxon>Magnoliopsida</taxon>
        <taxon>eudicotyledons</taxon>
        <taxon>Gunneridae</taxon>
        <taxon>Pentapetalae</taxon>
        <taxon>asterids</taxon>
        <taxon>Ericales</taxon>
        <taxon>Ericaceae</taxon>
        <taxon>Ericoideae</taxon>
        <taxon>Rhodoreae</taxon>
        <taxon>Rhododendron</taxon>
    </lineage>
</organism>
<comment type="caution">
    <text evidence="1">The sequence shown here is derived from an EMBL/GenBank/DDBJ whole genome shotgun (WGS) entry which is preliminary data.</text>
</comment>